<dbReference type="PANTHER" id="PTHR46569">
    <property type="entry name" value="E3 UBIQUITIN-PROTEIN LIGASE TRAIP"/>
    <property type="match status" value="1"/>
</dbReference>
<keyword evidence="1 3" id="KW-0863">Zinc-finger</keyword>
<dbReference type="InterPro" id="IPR052639">
    <property type="entry name" value="TRAIP_ubiq-protein_ligase"/>
</dbReference>
<keyword evidence="2" id="KW-0862">Zinc</keyword>
<dbReference type="InterPro" id="IPR001841">
    <property type="entry name" value="Znf_RING"/>
</dbReference>
<dbReference type="GO" id="GO:0008270">
    <property type="term" value="F:zinc ion binding"/>
    <property type="evidence" value="ECO:0007669"/>
    <property type="project" value="UniProtKB-KW"/>
</dbReference>
<dbReference type="Proteomes" id="UP000499080">
    <property type="component" value="Unassembled WGS sequence"/>
</dbReference>
<protein>
    <recommendedName>
        <fullName evidence="5">RING-type domain-containing protein</fullName>
    </recommendedName>
</protein>
<keyword evidence="7" id="KW-1185">Reference proteome</keyword>
<evidence type="ECO:0000256" key="3">
    <source>
        <dbReference type="PROSITE-ProRule" id="PRU00175"/>
    </source>
</evidence>
<evidence type="ECO:0000313" key="6">
    <source>
        <dbReference type="EMBL" id="GBM85299.1"/>
    </source>
</evidence>
<feature type="coiled-coil region" evidence="4">
    <location>
        <begin position="202"/>
        <end position="229"/>
    </location>
</feature>
<accession>A0A4Y2J6R0</accession>
<keyword evidence="1 3" id="KW-0479">Metal-binding</keyword>
<dbReference type="SMART" id="SM00184">
    <property type="entry name" value="RING"/>
    <property type="match status" value="1"/>
</dbReference>
<dbReference type="EMBL" id="BGPR01003221">
    <property type="protein sequence ID" value="GBM85299.1"/>
    <property type="molecule type" value="Genomic_DNA"/>
</dbReference>
<evidence type="ECO:0000256" key="1">
    <source>
        <dbReference type="ARBA" id="ARBA00022771"/>
    </source>
</evidence>
<dbReference type="GO" id="GO:0016567">
    <property type="term" value="P:protein ubiquitination"/>
    <property type="evidence" value="ECO:0007669"/>
    <property type="project" value="TreeGrafter"/>
</dbReference>
<dbReference type="AlphaFoldDB" id="A0A4Y2J6R0"/>
<gene>
    <name evidence="6" type="ORF">AVEN_231117_1</name>
</gene>
<dbReference type="GO" id="GO:0005634">
    <property type="term" value="C:nucleus"/>
    <property type="evidence" value="ECO:0007669"/>
    <property type="project" value="TreeGrafter"/>
</dbReference>
<dbReference type="GO" id="GO:0090734">
    <property type="term" value="C:site of DNA damage"/>
    <property type="evidence" value="ECO:0007669"/>
    <property type="project" value="TreeGrafter"/>
</dbReference>
<dbReference type="SUPFAM" id="SSF57850">
    <property type="entry name" value="RING/U-box"/>
    <property type="match status" value="1"/>
</dbReference>
<organism evidence="6 7">
    <name type="scientific">Araneus ventricosus</name>
    <name type="common">Orbweaver spider</name>
    <name type="synonym">Epeira ventricosa</name>
    <dbReference type="NCBI Taxonomy" id="182803"/>
    <lineage>
        <taxon>Eukaryota</taxon>
        <taxon>Metazoa</taxon>
        <taxon>Ecdysozoa</taxon>
        <taxon>Arthropoda</taxon>
        <taxon>Chelicerata</taxon>
        <taxon>Arachnida</taxon>
        <taxon>Araneae</taxon>
        <taxon>Araneomorphae</taxon>
        <taxon>Entelegynae</taxon>
        <taxon>Araneoidea</taxon>
        <taxon>Araneidae</taxon>
        <taxon>Araneus</taxon>
    </lineage>
</organism>
<dbReference type="PROSITE" id="PS50089">
    <property type="entry name" value="ZF_RING_2"/>
    <property type="match status" value="1"/>
</dbReference>
<dbReference type="InterPro" id="IPR013083">
    <property type="entry name" value="Znf_RING/FYVE/PHD"/>
</dbReference>
<comment type="caution">
    <text evidence="6">The sequence shown here is derived from an EMBL/GenBank/DDBJ whole genome shotgun (WGS) entry which is preliminary data.</text>
</comment>
<evidence type="ECO:0000256" key="4">
    <source>
        <dbReference type="SAM" id="Coils"/>
    </source>
</evidence>
<name>A0A4Y2J6R0_ARAVE</name>
<reference evidence="6 7" key="1">
    <citation type="journal article" date="2019" name="Sci. Rep.">
        <title>Orb-weaving spider Araneus ventricosus genome elucidates the spidroin gene catalogue.</title>
        <authorList>
            <person name="Kono N."/>
            <person name="Nakamura H."/>
            <person name="Ohtoshi R."/>
            <person name="Moran D.A.P."/>
            <person name="Shinohara A."/>
            <person name="Yoshida Y."/>
            <person name="Fujiwara M."/>
            <person name="Mori M."/>
            <person name="Tomita M."/>
            <person name="Arakawa K."/>
        </authorList>
    </citation>
    <scope>NUCLEOTIDE SEQUENCE [LARGE SCALE GENOMIC DNA]</scope>
</reference>
<evidence type="ECO:0000313" key="7">
    <source>
        <dbReference type="Proteomes" id="UP000499080"/>
    </source>
</evidence>
<dbReference type="GO" id="GO:0061630">
    <property type="term" value="F:ubiquitin protein ligase activity"/>
    <property type="evidence" value="ECO:0007669"/>
    <property type="project" value="TreeGrafter"/>
</dbReference>
<feature type="domain" description="RING-type" evidence="5">
    <location>
        <begin position="5"/>
        <end position="46"/>
    </location>
</feature>
<dbReference type="Pfam" id="PF13639">
    <property type="entry name" value="zf-RING_2"/>
    <property type="match status" value="1"/>
</dbReference>
<dbReference type="PANTHER" id="PTHR46569:SF1">
    <property type="entry name" value="E3 UBIQUITIN-PROTEIN LIGASE RFWD3-RELATED"/>
    <property type="match status" value="1"/>
</dbReference>
<dbReference type="OrthoDB" id="1714475at2759"/>
<proteinExistence type="predicted"/>
<evidence type="ECO:0000259" key="5">
    <source>
        <dbReference type="PROSITE" id="PS50089"/>
    </source>
</evidence>
<evidence type="ECO:0000256" key="2">
    <source>
        <dbReference type="ARBA" id="ARBA00022833"/>
    </source>
</evidence>
<dbReference type="GO" id="GO:0031297">
    <property type="term" value="P:replication fork processing"/>
    <property type="evidence" value="ECO:0007669"/>
    <property type="project" value="TreeGrafter"/>
</dbReference>
<dbReference type="Gene3D" id="3.30.40.10">
    <property type="entry name" value="Zinc/RING finger domain, C3HC4 (zinc finger)"/>
    <property type="match status" value="1"/>
</dbReference>
<keyword evidence="4" id="KW-0175">Coiled coil</keyword>
<sequence>MQTSCAICQDSFEAVVGIVATKCGHVFHNNCINRWLARSYTCPECRSNVSVNSLTELFFHDMSGNNVERSLDTLKDELHAKDLQIVQKDKRIRELRTSAANSKADFKKLYEKHNAIEDQIGTISKELEKLSLIRIKNLQILEENKNLESELEYLKNVKTIVEGRFKDVLKILVKLQVQVSSEEGKVATRKISAYCCVIKEVLARSKEAKTRLLNEITQLKHQMEILHADHEKKIRQGKQHLSYLAVNSSSESIPCRPSPISITPGVSNDHSSQSSDLAGSTLACCPSGENQVTPITSNFSKKKRQKISKLDSCSREDVVLRQANLALCARRDTENEDAFSRVRYNLRDRARVIKRKL</sequence>